<feature type="region of interest" description="Disordered" evidence="1">
    <location>
        <begin position="153"/>
        <end position="204"/>
    </location>
</feature>
<feature type="compositionally biased region" description="Polar residues" evidence="1">
    <location>
        <begin position="193"/>
        <end position="204"/>
    </location>
</feature>
<proteinExistence type="predicted"/>
<comment type="caution">
    <text evidence="2">The sequence shown here is derived from an EMBL/GenBank/DDBJ whole genome shotgun (WGS) entry which is preliminary data.</text>
</comment>
<organism evidence="2 3">
    <name type="scientific">Champsocephalus esox</name>
    <name type="common">pike icefish</name>
    <dbReference type="NCBI Taxonomy" id="159716"/>
    <lineage>
        <taxon>Eukaryota</taxon>
        <taxon>Metazoa</taxon>
        <taxon>Chordata</taxon>
        <taxon>Craniata</taxon>
        <taxon>Vertebrata</taxon>
        <taxon>Euteleostomi</taxon>
        <taxon>Actinopterygii</taxon>
        <taxon>Neopterygii</taxon>
        <taxon>Teleostei</taxon>
        <taxon>Neoteleostei</taxon>
        <taxon>Acanthomorphata</taxon>
        <taxon>Eupercaria</taxon>
        <taxon>Perciformes</taxon>
        <taxon>Notothenioidei</taxon>
        <taxon>Channichthyidae</taxon>
        <taxon>Champsocephalus</taxon>
    </lineage>
</organism>
<gene>
    <name evidence="2" type="ORF">CesoFtcFv8_013395</name>
</gene>
<protein>
    <submittedName>
        <fullName evidence="2">Uncharacterized protein</fullName>
    </submittedName>
</protein>
<evidence type="ECO:0000313" key="3">
    <source>
        <dbReference type="Proteomes" id="UP001335648"/>
    </source>
</evidence>
<dbReference type="Proteomes" id="UP001335648">
    <property type="component" value="Unassembled WGS sequence"/>
</dbReference>
<keyword evidence="3" id="KW-1185">Reference proteome</keyword>
<sequence length="204" mass="22793">MFEIRLDDEEEEEEEGDGREKQQEEEVDPLNRTLSFQEGEELKLRDWSEGRRGWSQRTPQTLLDALANMEVNSNHSTAVIEEPGEEAAGRRHWVAAPPLHPADRPLSGAALIIHDQLSSARTCRNFEDSEDELREAVADSMINLFVMEAEEKLEVHDGMEEQEEDSQQIRQVVGESPADAVSSEPEGAGGRSDGNTTSNQPPTI</sequence>
<feature type="region of interest" description="Disordered" evidence="1">
    <location>
        <begin position="1"/>
        <end position="35"/>
    </location>
</feature>
<name>A0AAN8BRG9_9TELE</name>
<reference evidence="2 3" key="1">
    <citation type="journal article" date="2023" name="Mol. Biol. Evol.">
        <title>Genomics of Secondarily Temperate Adaptation in the Only Non-Antarctic Icefish.</title>
        <authorList>
            <person name="Rivera-Colon A.G."/>
            <person name="Rayamajhi N."/>
            <person name="Minhas B.F."/>
            <person name="Madrigal G."/>
            <person name="Bilyk K.T."/>
            <person name="Yoon V."/>
            <person name="Hune M."/>
            <person name="Gregory S."/>
            <person name="Cheng C.H.C."/>
            <person name="Catchen J.M."/>
        </authorList>
    </citation>
    <scope>NUCLEOTIDE SEQUENCE [LARGE SCALE GENOMIC DNA]</scope>
    <source>
        <strain evidence="2">JC2023a</strain>
    </source>
</reference>
<dbReference type="EMBL" id="JAULUE010002056">
    <property type="protein sequence ID" value="KAK5889812.1"/>
    <property type="molecule type" value="Genomic_DNA"/>
</dbReference>
<feature type="compositionally biased region" description="Acidic residues" evidence="1">
    <location>
        <begin position="1"/>
        <end position="17"/>
    </location>
</feature>
<evidence type="ECO:0000313" key="2">
    <source>
        <dbReference type="EMBL" id="KAK5889812.1"/>
    </source>
</evidence>
<dbReference type="AlphaFoldDB" id="A0AAN8BRG9"/>
<evidence type="ECO:0000256" key="1">
    <source>
        <dbReference type="SAM" id="MobiDB-lite"/>
    </source>
</evidence>
<accession>A0AAN8BRG9</accession>